<gene>
    <name evidence="7" type="ORF">ABIE21_003513</name>
</gene>
<dbReference type="Pfam" id="PF03808">
    <property type="entry name" value="Glyco_tran_WecG"/>
    <property type="match status" value="1"/>
</dbReference>
<evidence type="ECO:0000313" key="8">
    <source>
        <dbReference type="Proteomes" id="UP001549257"/>
    </source>
</evidence>
<dbReference type="RefSeq" id="WP_354026142.1">
    <property type="nucleotide sequence ID" value="NZ_JBEPSJ010000005.1"/>
</dbReference>
<sequence>MSAERITLGGCPIDLRDRSGAVEEIRQRSLDGEAPPLGVVSVNLDHVHHFGSGSRWQGVIDRAPLEWLHLIDGAPIATQASRLTGRAWPRLAGSDLIDDVLRAAESDGVRVGFLGGDNETHTALRDRLADDYPSLELAGMWSPSRDDLGDRDRSGEIARQIAEAHTGILVVCLGKPRQELWMAQHGEATGARVLLAFGAVVDFLAGRVDRAPRWVAAAGVEWAWRLAHEPRRLATRYLVDGPPAYRSVHRQQGPATRPRSATGRFLPESEHADVAVAIVTYNSARHVGALIESLRSEAEHLRLRVVVADNGSTDSTRALVAAHPDIITVDPAGNRGYAMGINLALRRAGDAEALLVLNPDLEVEAGSISEMLRRLRQPGVGAVVPKVLAPDGAVYHSLRREPTIWRAIGDALLGSRGGDRPAFSSETDTNPESYQHAHRVEWATGAALLVRREVARVAGQWDARFFLYSEETDYFRRLRDLGYEIWFEPHARVSHDRGGSGTSPELAALMAVNRVRYVRKHHTPGYAAGFHAAVILHEAMRSYTREHRDTLRVLLDQPSWRRLPHATRWAAHPRSTPIGAVIVPAHNEAAVIARSLRALAPLADGGTAEVIVVCNGCTDDTAQIARGFAGVRVVEIDRPSKASALNAGDAAATSWPRLYLDADVEIHPGAVAAVFAELKTGRVLAARPAFRYDTSGATGLVRAYYRARARVPSSDESLWGAGAYALSEAGHARLGRFPDVTADDLVVDSLFVPGEKVVVPTEPVRVRTPRSLAGLLAILTRQHRGNLAAPAQPTTSTTVVELVSSVRGPFTLSDATVYALLTAVGRRRARRAAATSVWERDESSRAGDSRSPRAPGPVVARTRTTSHRVPLFDEES</sequence>
<protein>
    <submittedName>
        <fullName evidence="7">Exopolysaccharide biosynthesis WecB/TagA/CpsF family protein</fullName>
    </submittedName>
</protein>
<keyword evidence="4" id="KW-0808">Transferase</keyword>
<feature type="region of interest" description="Disordered" evidence="5">
    <location>
        <begin position="832"/>
        <end position="876"/>
    </location>
</feature>
<dbReference type="InterPro" id="IPR004629">
    <property type="entry name" value="WecG_TagA_CpsF"/>
</dbReference>
<feature type="domain" description="Glycosyltransferase 2-like" evidence="6">
    <location>
        <begin position="581"/>
        <end position="695"/>
    </location>
</feature>
<name>A0ABV2QSE1_9MICO</name>
<keyword evidence="3" id="KW-0328">Glycosyltransferase</keyword>
<evidence type="ECO:0000256" key="3">
    <source>
        <dbReference type="ARBA" id="ARBA00022676"/>
    </source>
</evidence>
<dbReference type="PANTHER" id="PTHR43179:SF12">
    <property type="entry name" value="GALACTOFURANOSYLTRANSFERASE GLFT2"/>
    <property type="match status" value="1"/>
</dbReference>
<proteinExistence type="inferred from homology"/>
<dbReference type="InterPro" id="IPR001173">
    <property type="entry name" value="Glyco_trans_2-like"/>
</dbReference>
<feature type="compositionally biased region" description="Basic and acidic residues" evidence="5">
    <location>
        <begin position="838"/>
        <end position="851"/>
    </location>
</feature>
<evidence type="ECO:0000256" key="5">
    <source>
        <dbReference type="SAM" id="MobiDB-lite"/>
    </source>
</evidence>
<organism evidence="7 8">
    <name type="scientific">Conyzicola nivalis</name>
    <dbReference type="NCBI Taxonomy" id="1477021"/>
    <lineage>
        <taxon>Bacteria</taxon>
        <taxon>Bacillati</taxon>
        <taxon>Actinomycetota</taxon>
        <taxon>Actinomycetes</taxon>
        <taxon>Micrococcales</taxon>
        <taxon>Microbacteriaceae</taxon>
        <taxon>Conyzicola</taxon>
    </lineage>
</organism>
<dbReference type="Proteomes" id="UP001549257">
    <property type="component" value="Unassembled WGS sequence"/>
</dbReference>
<comment type="caution">
    <text evidence="7">The sequence shown here is derived from an EMBL/GenBank/DDBJ whole genome shotgun (WGS) entry which is preliminary data.</text>
</comment>
<evidence type="ECO:0000256" key="1">
    <source>
        <dbReference type="ARBA" id="ARBA00004776"/>
    </source>
</evidence>
<dbReference type="NCBIfam" id="TIGR00696">
    <property type="entry name" value="wecG_tagA_cpsF"/>
    <property type="match status" value="1"/>
</dbReference>
<evidence type="ECO:0000313" key="7">
    <source>
        <dbReference type="EMBL" id="MET4583982.1"/>
    </source>
</evidence>
<reference evidence="7 8" key="1">
    <citation type="submission" date="2024-06" db="EMBL/GenBank/DDBJ databases">
        <title>Sorghum-associated microbial communities from plants grown in Nebraska, USA.</title>
        <authorList>
            <person name="Schachtman D."/>
        </authorList>
    </citation>
    <scope>NUCLEOTIDE SEQUENCE [LARGE SCALE GENOMIC DNA]</scope>
    <source>
        <strain evidence="7 8">2857</strain>
    </source>
</reference>
<dbReference type="InterPro" id="IPR029044">
    <property type="entry name" value="Nucleotide-diphossugar_trans"/>
</dbReference>
<dbReference type="SUPFAM" id="SSF53448">
    <property type="entry name" value="Nucleotide-diphospho-sugar transferases"/>
    <property type="match status" value="2"/>
</dbReference>
<dbReference type="PANTHER" id="PTHR43179">
    <property type="entry name" value="RHAMNOSYLTRANSFERASE WBBL"/>
    <property type="match status" value="1"/>
</dbReference>
<accession>A0ABV2QSE1</accession>
<evidence type="ECO:0000256" key="4">
    <source>
        <dbReference type="ARBA" id="ARBA00022679"/>
    </source>
</evidence>
<dbReference type="EMBL" id="JBEPSJ010000005">
    <property type="protein sequence ID" value="MET4583982.1"/>
    <property type="molecule type" value="Genomic_DNA"/>
</dbReference>
<evidence type="ECO:0000259" key="6">
    <source>
        <dbReference type="Pfam" id="PF00535"/>
    </source>
</evidence>
<keyword evidence="8" id="KW-1185">Reference proteome</keyword>
<dbReference type="Gene3D" id="3.90.550.10">
    <property type="entry name" value="Spore Coat Polysaccharide Biosynthesis Protein SpsA, Chain A"/>
    <property type="match status" value="2"/>
</dbReference>
<evidence type="ECO:0000256" key="2">
    <source>
        <dbReference type="ARBA" id="ARBA00006739"/>
    </source>
</evidence>
<comment type="pathway">
    <text evidence="1">Cell wall biogenesis; cell wall polysaccharide biosynthesis.</text>
</comment>
<dbReference type="Pfam" id="PF00535">
    <property type="entry name" value="Glycos_transf_2"/>
    <property type="match status" value="2"/>
</dbReference>
<dbReference type="CDD" id="cd06533">
    <property type="entry name" value="Glyco_transf_WecG_TagA"/>
    <property type="match status" value="1"/>
</dbReference>
<feature type="domain" description="Glycosyltransferase 2-like" evidence="6">
    <location>
        <begin position="276"/>
        <end position="402"/>
    </location>
</feature>
<comment type="similarity">
    <text evidence="2">Belongs to the glycosyltransferase 2 family.</text>
</comment>